<dbReference type="EMBL" id="AB173968">
    <property type="protein sequence ID" value="BAE91030.1"/>
    <property type="molecule type" value="mRNA"/>
</dbReference>
<protein>
    <submittedName>
        <fullName evidence="1">Macaca fascicularis brain cDNA clone: QmoA-11423, similar to human FLJ41841 protein (FLJ41841), mRNA, RefSeq: NM_207499.1</fullName>
    </submittedName>
</protein>
<evidence type="ECO:0000313" key="1">
    <source>
        <dbReference type="EMBL" id="BAE91030.1"/>
    </source>
</evidence>
<name>I7GN59_MACFA</name>
<proteinExistence type="evidence at transcript level"/>
<dbReference type="AlphaFoldDB" id="I7GN59"/>
<reference evidence="1" key="1">
    <citation type="journal article" date="2007" name="PLoS Biol.">
        <title>Rate of evolution in brain-expressed genes in humans and other primates.</title>
        <authorList>
            <person name="Wang H.-Y."/>
            <person name="Chien H.-C."/>
            <person name="Osada N."/>
            <person name="Hashimoto K."/>
            <person name="Sugano S."/>
            <person name="Gojobori T."/>
            <person name="Chou C.-K."/>
            <person name="Tsai S.-F."/>
            <person name="Wu C.-I."/>
            <person name="Shen C.-K.J."/>
        </authorList>
    </citation>
    <scope>NUCLEOTIDE SEQUENCE</scope>
</reference>
<accession>I7GN59</accession>
<organism evidence="1">
    <name type="scientific">Macaca fascicularis</name>
    <name type="common">Crab-eating macaque</name>
    <name type="synonym">Cynomolgus monkey</name>
    <dbReference type="NCBI Taxonomy" id="9541"/>
    <lineage>
        <taxon>Eukaryota</taxon>
        <taxon>Metazoa</taxon>
        <taxon>Chordata</taxon>
        <taxon>Craniata</taxon>
        <taxon>Vertebrata</taxon>
        <taxon>Euteleostomi</taxon>
        <taxon>Mammalia</taxon>
        <taxon>Eutheria</taxon>
        <taxon>Euarchontoglires</taxon>
        <taxon>Primates</taxon>
        <taxon>Haplorrhini</taxon>
        <taxon>Catarrhini</taxon>
        <taxon>Cercopithecidae</taxon>
        <taxon>Cercopithecinae</taxon>
        <taxon>Macaca</taxon>
    </lineage>
</organism>
<sequence>MFQVAFKHHRVFGGVGIDRHSRSVWSTSSRAGICQGSSES</sequence>